<sequence>MHRCPCAGKNRGEAAPDDAEECPAAVDVGAVVDNLLLEKSRAIAAGDYTTGDGGTVTVAEEAEDEQEEEHEGKRQGARRSPQRYCRVLTRVREAAVRCSASLATECGAAPEYEVCTRCKAGVATTAPIRFAAFASAAVGHDQASIHDVRLASGALAAWSPLDQHWNPPILFTHRRPIHISSHALATDTVYAICGHAAKVHIHMHTAHRHPTARPASGLSSPPVHRLARNTYPLSLHQRRVRGGNQTPSRSRTSFELPYTHITLTPAIFVSTAFHHPWVYRSNTLTPQISPMDASLRREPALDWPSLSYGRTFAVLSCMTLGATVVGLLLGPRVQSAHFWTPRSLLRPRVCADSLSGPFKLHSIPGTDGGRAFDEKCRAIWARSLVSRFPECVHIPGSVTLDATYHTPRPNARRPDLVAIPTSSALCAAPSCLLPEQATSSASRPARHPTPRDDSYEIHRVTSRITPAIFVSTSLNDLWVYGPGTRTPFVSPMDASVRRKASLNLLSFSYPCRPRFYPVWRL</sequence>
<evidence type="ECO:0000256" key="1">
    <source>
        <dbReference type="SAM" id="MobiDB-lite"/>
    </source>
</evidence>
<proteinExistence type="predicted"/>
<protein>
    <submittedName>
        <fullName evidence="2">Uncharacterized protein</fullName>
    </submittedName>
</protein>
<evidence type="ECO:0000313" key="3">
    <source>
        <dbReference type="Proteomes" id="UP000815677"/>
    </source>
</evidence>
<name>A0ABQ0LB11_MYCCL</name>
<feature type="compositionally biased region" description="Acidic residues" evidence="1">
    <location>
        <begin position="60"/>
        <end position="69"/>
    </location>
</feature>
<dbReference type="Proteomes" id="UP000815677">
    <property type="component" value="Unassembled WGS sequence"/>
</dbReference>
<accession>A0ABQ0LB11</accession>
<dbReference type="EMBL" id="DF843880">
    <property type="protein sequence ID" value="GAT47694.1"/>
    <property type="molecule type" value="Genomic_DNA"/>
</dbReference>
<keyword evidence="3" id="KW-1185">Reference proteome</keyword>
<feature type="region of interest" description="Disordered" evidence="1">
    <location>
        <begin position="60"/>
        <end position="79"/>
    </location>
</feature>
<gene>
    <name evidence="2" type="ORF">MCHLO_05145</name>
</gene>
<evidence type="ECO:0000313" key="2">
    <source>
        <dbReference type="EMBL" id="GAT47694.1"/>
    </source>
</evidence>
<organism evidence="2 3">
    <name type="scientific">Mycena chlorophos</name>
    <name type="common">Agaric fungus</name>
    <name type="synonym">Agaricus chlorophos</name>
    <dbReference type="NCBI Taxonomy" id="658473"/>
    <lineage>
        <taxon>Eukaryota</taxon>
        <taxon>Fungi</taxon>
        <taxon>Dikarya</taxon>
        <taxon>Basidiomycota</taxon>
        <taxon>Agaricomycotina</taxon>
        <taxon>Agaricomycetes</taxon>
        <taxon>Agaricomycetidae</taxon>
        <taxon>Agaricales</taxon>
        <taxon>Marasmiineae</taxon>
        <taxon>Mycenaceae</taxon>
        <taxon>Mycena</taxon>
    </lineage>
</organism>
<reference evidence="2" key="1">
    <citation type="submission" date="2014-09" db="EMBL/GenBank/DDBJ databases">
        <title>Genome sequence of the luminous mushroom Mycena chlorophos for searching fungal bioluminescence genes.</title>
        <authorList>
            <person name="Tanaka Y."/>
            <person name="Kasuga D."/>
            <person name="Oba Y."/>
            <person name="Hase S."/>
            <person name="Sato K."/>
            <person name="Oba Y."/>
            <person name="Sakakibara Y."/>
        </authorList>
    </citation>
    <scope>NUCLEOTIDE SEQUENCE</scope>
</reference>